<dbReference type="EMBL" id="FNFH01000002">
    <property type="protein sequence ID" value="SDJ88531.1"/>
    <property type="molecule type" value="Genomic_DNA"/>
</dbReference>
<evidence type="ECO:0000313" key="3">
    <source>
        <dbReference type="Proteomes" id="UP000199305"/>
    </source>
</evidence>
<keyword evidence="1" id="KW-1133">Transmembrane helix</keyword>
<sequence length="86" mass="9667">MKAVFTACLALVTVCISLFFAADALYVGLFASPAELARYPWGTESGWSYLSRRHYMASGLGTALLVCLPLLLVLALQRMRWRWSRH</sequence>
<dbReference type="OrthoDB" id="9898997at2"/>
<keyword evidence="1" id="KW-0472">Membrane</keyword>
<dbReference type="RefSeq" id="WP_091509583.1">
    <property type="nucleotide sequence ID" value="NZ_FNFH01000002.1"/>
</dbReference>
<dbReference type="AlphaFoldDB" id="A0A1G8XDI7"/>
<keyword evidence="1" id="KW-0812">Transmembrane</keyword>
<dbReference type="Proteomes" id="UP000199305">
    <property type="component" value="Unassembled WGS sequence"/>
</dbReference>
<dbReference type="STRING" id="658219.SAMN05216212_1054"/>
<proteinExistence type="predicted"/>
<organism evidence="2 3">
    <name type="scientific">Microbulbifer yueqingensis</name>
    <dbReference type="NCBI Taxonomy" id="658219"/>
    <lineage>
        <taxon>Bacteria</taxon>
        <taxon>Pseudomonadati</taxon>
        <taxon>Pseudomonadota</taxon>
        <taxon>Gammaproteobacteria</taxon>
        <taxon>Cellvibrionales</taxon>
        <taxon>Microbulbiferaceae</taxon>
        <taxon>Microbulbifer</taxon>
    </lineage>
</organism>
<evidence type="ECO:0000256" key="1">
    <source>
        <dbReference type="SAM" id="Phobius"/>
    </source>
</evidence>
<reference evidence="3" key="1">
    <citation type="submission" date="2016-10" db="EMBL/GenBank/DDBJ databases">
        <authorList>
            <person name="Varghese N."/>
            <person name="Submissions S."/>
        </authorList>
    </citation>
    <scope>NUCLEOTIDE SEQUENCE [LARGE SCALE GENOMIC DNA]</scope>
    <source>
        <strain evidence="3">CGMCC 1.10658</strain>
    </source>
</reference>
<protein>
    <submittedName>
        <fullName evidence="2">Uncharacterized protein</fullName>
    </submittedName>
</protein>
<feature type="transmembrane region" description="Helical" evidence="1">
    <location>
        <begin position="55"/>
        <end position="76"/>
    </location>
</feature>
<gene>
    <name evidence="2" type="ORF">SAMN05216212_1054</name>
</gene>
<accession>A0A1G8XDI7</accession>
<evidence type="ECO:0000313" key="2">
    <source>
        <dbReference type="EMBL" id="SDJ88531.1"/>
    </source>
</evidence>
<name>A0A1G8XDI7_9GAMM</name>
<keyword evidence="3" id="KW-1185">Reference proteome</keyword>